<dbReference type="Proteomes" id="UP000266385">
    <property type="component" value="Unassembled WGS sequence"/>
</dbReference>
<proteinExistence type="predicted"/>
<accession>A0A399RL69</accession>
<name>A0A399RL69_9PROT</name>
<keyword evidence="1" id="KW-0812">Transmembrane</keyword>
<keyword evidence="1" id="KW-0472">Membrane</keyword>
<evidence type="ECO:0000313" key="3">
    <source>
        <dbReference type="Proteomes" id="UP000266385"/>
    </source>
</evidence>
<protein>
    <submittedName>
        <fullName evidence="2">Uncharacterized protein</fullName>
    </submittedName>
</protein>
<evidence type="ECO:0000256" key="1">
    <source>
        <dbReference type="SAM" id="Phobius"/>
    </source>
</evidence>
<dbReference type="AlphaFoldDB" id="A0A399RL69"/>
<gene>
    <name evidence="2" type="ORF">D1223_07965</name>
</gene>
<evidence type="ECO:0000313" key="2">
    <source>
        <dbReference type="EMBL" id="RIJ30549.1"/>
    </source>
</evidence>
<sequence>METVLVWLLRAIGLLWIAGGAFGVHSAWFSWRLGRMTNDLEAATRNLDPEALQDETPDDTARDLWLLAGAGLTFLTGCALVAASRLALPLCLLLLVHQLFYFARQARRTRRSGDEADAVAPATRNAALFALFVTACVVFLTVSGAYG</sequence>
<dbReference type="EMBL" id="QWFX01000006">
    <property type="protein sequence ID" value="RIJ30549.1"/>
    <property type="molecule type" value="Genomic_DNA"/>
</dbReference>
<feature type="transmembrane region" description="Helical" evidence="1">
    <location>
        <begin position="90"/>
        <end position="106"/>
    </location>
</feature>
<dbReference type="RefSeq" id="WP_119375859.1">
    <property type="nucleotide sequence ID" value="NZ_QWFX01000006.1"/>
</dbReference>
<organism evidence="2 3">
    <name type="scientific">Henriciella mobilis</name>
    <dbReference type="NCBI Taxonomy" id="2305467"/>
    <lineage>
        <taxon>Bacteria</taxon>
        <taxon>Pseudomonadati</taxon>
        <taxon>Pseudomonadota</taxon>
        <taxon>Alphaproteobacteria</taxon>
        <taxon>Hyphomonadales</taxon>
        <taxon>Hyphomonadaceae</taxon>
        <taxon>Henriciella</taxon>
    </lineage>
</organism>
<keyword evidence="3" id="KW-1185">Reference proteome</keyword>
<reference evidence="2 3" key="1">
    <citation type="submission" date="2018-08" db="EMBL/GenBank/DDBJ databases">
        <title>Henriciella mobilis sp. nov., isolated from seawater.</title>
        <authorList>
            <person name="Cheng H."/>
            <person name="Wu Y.-H."/>
            <person name="Xu X.-W."/>
            <person name="Guo L.-L."/>
        </authorList>
    </citation>
    <scope>NUCLEOTIDE SEQUENCE [LARGE SCALE GENOMIC DNA]</scope>
    <source>
        <strain evidence="2 3">JN25</strain>
    </source>
</reference>
<feature type="transmembrane region" description="Helical" evidence="1">
    <location>
        <begin position="126"/>
        <end position="146"/>
    </location>
</feature>
<keyword evidence="1" id="KW-1133">Transmembrane helix</keyword>
<comment type="caution">
    <text evidence="2">The sequence shown here is derived from an EMBL/GenBank/DDBJ whole genome shotgun (WGS) entry which is preliminary data.</text>
</comment>